<dbReference type="InterPro" id="IPR007138">
    <property type="entry name" value="ABM_dom"/>
</dbReference>
<feature type="domain" description="ABM" evidence="1">
    <location>
        <begin position="1"/>
        <end position="71"/>
    </location>
</feature>
<evidence type="ECO:0000259" key="1">
    <source>
        <dbReference type="Pfam" id="PF03992"/>
    </source>
</evidence>
<gene>
    <name evidence="2" type="ORF">CARN1_1581</name>
</gene>
<dbReference type="Gene3D" id="3.30.70.100">
    <property type="match status" value="1"/>
</dbReference>
<proteinExistence type="predicted"/>
<dbReference type="Pfam" id="PF03992">
    <property type="entry name" value="ABM"/>
    <property type="match status" value="1"/>
</dbReference>
<reference evidence="2" key="1">
    <citation type="submission" date="2009-10" db="EMBL/GenBank/DDBJ databases">
        <title>Diversity of trophic interactions inside an arsenic-rich microbial ecosystem.</title>
        <authorList>
            <person name="Bertin P.N."/>
            <person name="Heinrich-Salmeron A."/>
            <person name="Pelletier E."/>
            <person name="Goulhen-Chollet F."/>
            <person name="Arsene-Ploetze F."/>
            <person name="Gallien S."/>
            <person name="Calteau A."/>
            <person name="Vallenet D."/>
            <person name="Casiot C."/>
            <person name="Chane-Woon-Ming B."/>
            <person name="Giloteaux L."/>
            <person name="Barakat M."/>
            <person name="Bonnefoy V."/>
            <person name="Bruneel O."/>
            <person name="Chandler M."/>
            <person name="Cleiss J."/>
            <person name="Duran R."/>
            <person name="Elbaz-Poulichet F."/>
            <person name="Fonknechten N."/>
            <person name="Lauga B."/>
            <person name="Mornico D."/>
            <person name="Ortet P."/>
            <person name="Schaeffer C."/>
            <person name="Siguier P."/>
            <person name="Alexander Thil Smith A."/>
            <person name="Van Dorsselaer A."/>
            <person name="Weissenbach J."/>
            <person name="Medigue C."/>
            <person name="Le Paslier D."/>
        </authorList>
    </citation>
    <scope>NUCLEOTIDE SEQUENCE</scope>
</reference>
<accession>E6PDE4</accession>
<organism evidence="2">
    <name type="scientific">mine drainage metagenome</name>
    <dbReference type="NCBI Taxonomy" id="410659"/>
    <lineage>
        <taxon>unclassified sequences</taxon>
        <taxon>metagenomes</taxon>
        <taxon>ecological metagenomes</taxon>
    </lineage>
</organism>
<evidence type="ECO:0000313" key="2">
    <source>
        <dbReference type="EMBL" id="CBH74479.1"/>
    </source>
</evidence>
<dbReference type="AlphaFoldDB" id="E6PDE4"/>
<comment type="caution">
    <text evidence="2">The sequence shown here is derived from an EMBL/GenBank/DDBJ whole genome shotgun (WGS) entry which is preliminary data.</text>
</comment>
<dbReference type="InterPro" id="IPR011008">
    <property type="entry name" value="Dimeric_a/b-barrel"/>
</dbReference>
<protein>
    <recommendedName>
        <fullName evidence="1">ABM domain-containing protein</fullName>
    </recommendedName>
</protein>
<name>E6PDE4_9ZZZZ</name>
<sequence>MVEVFYRYRVHPQQAAAFEHAFGPNGPFAKLFNTHPGYRRTRLFRHRGEEDVYLSIDVWESKSDWDAFRAAHAERYAQLDRELHLLYLEEYLLGFFEGDEEYHVSFEASV</sequence>
<dbReference type="SUPFAM" id="SSF54909">
    <property type="entry name" value="Dimeric alpha+beta barrel"/>
    <property type="match status" value="1"/>
</dbReference>
<dbReference type="EMBL" id="CABL01000002">
    <property type="protein sequence ID" value="CBH74479.1"/>
    <property type="molecule type" value="Genomic_DNA"/>
</dbReference>